<gene>
    <name evidence="1" type="ORF">GQR93_11115</name>
</gene>
<dbReference type="RefSeq" id="WP_004466783.1">
    <property type="nucleotide sequence ID" value="NZ_CABKOL010000104.1"/>
</dbReference>
<reference evidence="1 2" key="1">
    <citation type="submission" date="2019-12" db="EMBL/GenBank/DDBJ databases">
        <title>Lactobacillus hilgardii FLUB.</title>
        <authorList>
            <person name="Gustaw K."/>
        </authorList>
    </citation>
    <scope>NUCLEOTIDE SEQUENCE [LARGE SCALE GENOMIC DNA]</scope>
    <source>
        <strain evidence="1 2">FLUB</strain>
    </source>
</reference>
<sequence length="104" mass="10796">MEDQKVINYSLHTLYKTSLAIVGVTLFSFSLGMAQPSTNANADAVVQTSNQATKSSSPLTKGNIIINSGLSDSNGVILGNGDKVSLDLGINVQGGGKRAHSFRG</sequence>
<dbReference type="Proteomes" id="UP000465035">
    <property type="component" value="Chromosome"/>
</dbReference>
<name>A0A6P1E604_LENHI</name>
<proteinExistence type="predicted"/>
<evidence type="ECO:0008006" key="3">
    <source>
        <dbReference type="Google" id="ProtNLM"/>
    </source>
</evidence>
<dbReference type="AlphaFoldDB" id="A0A6P1E604"/>
<protein>
    <recommendedName>
        <fullName evidence="3">WxL domain-containing protein</fullName>
    </recommendedName>
</protein>
<evidence type="ECO:0000313" key="2">
    <source>
        <dbReference type="Proteomes" id="UP000465035"/>
    </source>
</evidence>
<dbReference type="EMBL" id="CP047121">
    <property type="protein sequence ID" value="QHB52697.1"/>
    <property type="molecule type" value="Genomic_DNA"/>
</dbReference>
<accession>A0A6P1E604</accession>
<dbReference type="GeneID" id="69058920"/>
<evidence type="ECO:0000313" key="1">
    <source>
        <dbReference type="EMBL" id="QHB52697.1"/>
    </source>
</evidence>
<organism evidence="1 2">
    <name type="scientific">Lentilactobacillus hilgardii</name>
    <name type="common">Lactobacillus hilgardii</name>
    <dbReference type="NCBI Taxonomy" id="1588"/>
    <lineage>
        <taxon>Bacteria</taxon>
        <taxon>Bacillati</taxon>
        <taxon>Bacillota</taxon>
        <taxon>Bacilli</taxon>
        <taxon>Lactobacillales</taxon>
        <taxon>Lactobacillaceae</taxon>
        <taxon>Lentilactobacillus</taxon>
    </lineage>
</organism>